<reference evidence="1" key="1">
    <citation type="journal article" date="2019" name="BMC Genomics">
        <title>A new reference genome for Sorghum bicolor reveals high levels of sequence similarity between sweet and grain genotypes: implications for the genetics of sugar metabolism.</title>
        <authorList>
            <person name="Cooper E.A."/>
            <person name="Brenton Z.W."/>
            <person name="Flinn B.S."/>
            <person name="Jenkins J."/>
            <person name="Shu S."/>
            <person name="Flowers D."/>
            <person name="Luo F."/>
            <person name="Wang Y."/>
            <person name="Xia P."/>
            <person name="Barry K."/>
            <person name="Daum C."/>
            <person name="Lipzen A."/>
            <person name="Yoshinaga Y."/>
            <person name="Schmutz J."/>
            <person name="Saski C."/>
            <person name="Vermerris W."/>
            <person name="Kresovich S."/>
        </authorList>
    </citation>
    <scope>NUCLEOTIDE SEQUENCE</scope>
</reference>
<accession>A0A921S796</accession>
<reference evidence="1" key="2">
    <citation type="submission" date="2020-10" db="EMBL/GenBank/DDBJ databases">
        <authorList>
            <person name="Cooper E.A."/>
            <person name="Brenton Z.W."/>
            <person name="Flinn B.S."/>
            <person name="Jenkins J."/>
            <person name="Shu S."/>
            <person name="Flowers D."/>
            <person name="Luo F."/>
            <person name="Wang Y."/>
            <person name="Xia P."/>
            <person name="Barry K."/>
            <person name="Daum C."/>
            <person name="Lipzen A."/>
            <person name="Yoshinaga Y."/>
            <person name="Schmutz J."/>
            <person name="Saski C."/>
            <person name="Vermerris W."/>
            <person name="Kresovich S."/>
        </authorList>
    </citation>
    <scope>NUCLEOTIDE SEQUENCE</scope>
</reference>
<name>A0A921S796_SORBI</name>
<proteinExistence type="predicted"/>
<dbReference type="AlphaFoldDB" id="A0A921S796"/>
<evidence type="ECO:0000313" key="1">
    <source>
        <dbReference type="EMBL" id="KAG0553008.1"/>
    </source>
</evidence>
<dbReference type="EMBL" id="CM027680">
    <property type="protein sequence ID" value="KAG0553008.1"/>
    <property type="molecule type" value="Genomic_DNA"/>
</dbReference>
<gene>
    <name evidence="1" type="ORF">BDA96_01G558000</name>
</gene>
<dbReference type="Proteomes" id="UP000807115">
    <property type="component" value="Chromosome 1"/>
</dbReference>
<organism evidence="1 2">
    <name type="scientific">Sorghum bicolor</name>
    <name type="common">Sorghum</name>
    <name type="synonym">Sorghum vulgare</name>
    <dbReference type="NCBI Taxonomy" id="4558"/>
    <lineage>
        <taxon>Eukaryota</taxon>
        <taxon>Viridiplantae</taxon>
        <taxon>Streptophyta</taxon>
        <taxon>Embryophyta</taxon>
        <taxon>Tracheophyta</taxon>
        <taxon>Spermatophyta</taxon>
        <taxon>Magnoliopsida</taxon>
        <taxon>Liliopsida</taxon>
        <taxon>Poales</taxon>
        <taxon>Poaceae</taxon>
        <taxon>PACMAD clade</taxon>
        <taxon>Panicoideae</taxon>
        <taxon>Andropogonodae</taxon>
        <taxon>Andropogoneae</taxon>
        <taxon>Sorghinae</taxon>
        <taxon>Sorghum</taxon>
    </lineage>
</organism>
<sequence>MPVVPYDYTYRAPVVTRELIVGTSSAKAATAGLGGWGRRPHARPAAPRAGIALPLHEPQATDPATAINSSEIREVARGREMQFDGGARVGM</sequence>
<comment type="caution">
    <text evidence="1">The sequence shown here is derived from an EMBL/GenBank/DDBJ whole genome shotgun (WGS) entry which is preliminary data.</text>
</comment>
<protein>
    <submittedName>
        <fullName evidence="1">Uncharacterized protein</fullName>
    </submittedName>
</protein>
<evidence type="ECO:0000313" key="2">
    <source>
        <dbReference type="Proteomes" id="UP000807115"/>
    </source>
</evidence>